<feature type="region of interest" description="Disordered" evidence="1">
    <location>
        <begin position="56"/>
        <end position="88"/>
    </location>
</feature>
<accession>A0A7C9P8X1</accession>
<protein>
    <submittedName>
        <fullName evidence="2">YceI family protein</fullName>
    </submittedName>
</protein>
<dbReference type="Gene3D" id="2.40.128.110">
    <property type="entry name" value="Lipid/polyisoprenoid-binding, YceI-like"/>
    <property type="match status" value="1"/>
</dbReference>
<dbReference type="AlphaFoldDB" id="A0A7C9P8X1"/>
<reference evidence="2 3" key="1">
    <citation type="submission" date="2019-09" db="EMBL/GenBank/DDBJ databases">
        <title>H2 Metabolism Revealed by Metagenomic Analysis in Subglacial Sediment of East Antarctica.</title>
        <authorList>
            <person name="Yang Z."/>
            <person name="Zhang Y."/>
            <person name="Lv Y."/>
            <person name="Yan W."/>
            <person name="Xiao X."/>
            <person name="Sun B."/>
            <person name="Ma H."/>
        </authorList>
    </citation>
    <scope>NUCLEOTIDE SEQUENCE [LARGE SCALE GENOMIC DNA]</scope>
    <source>
        <strain evidence="2">Bin2_2</strain>
    </source>
</reference>
<dbReference type="Proteomes" id="UP000483432">
    <property type="component" value="Unassembled WGS sequence"/>
</dbReference>
<comment type="caution">
    <text evidence="2">The sequence shown here is derived from an EMBL/GenBank/DDBJ whole genome shotgun (WGS) entry which is preliminary data.</text>
</comment>
<feature type="compositionally biased region" description="Polar residues" evidence="1">
    <location>
        <begin position="59"/>
        <end position="73"/>
    </location>
</feature>
<dbReference type="InterPro" id="IPR036761">
    <property type="entry name" value="TTHA0802/YceI-like_sf"/>
</dbReference>
<organism evidence="2 3">
    <name type="scientific">Sulfuriferula multivorans</name>
    <dbReference type="NCBI Taxonomy" id="1559896"/>
    <lineage>
        <taxon>Bacteria</taxon>
        <taxon>Pseudomonadati</taxon>
        <taxon>Pseudomonadota</taxon>
        <taxon>Betaproteobacteria</taxon>
        <taxon>Nitrosomonadales</taxon>
        <taxon>Sulfuricellaceae</taxon>
        <taxon>Sulfuriferula</taxon>
    </lineage>
</organism>
<gene>
    <name evidence="2" type="ORF">GZ085_11565</name>
</gene>
<dbReference type="EMBL" id="JAAFGW010000192">
    <property type="protein sequence ID" value="NDP48997.1"/>
    <property type="molecule type" value="Genomic_DNA"/>
</dbReference>
<evidence type="ECO:0000313" key="2">
    <source>
        <dbReference type="EMBL" id="NDP48997.1"/>
    </source>
</evidence>
<name>A0A7C9P8X1_9PROT</name>
<sequence>MNPTRWKTKNRGKLTFSINRSDYGIMKFVDGGKGLVGNEVDITLLVEALKLGPDGQPVNMKTQPAANPSTQPVTPVEPVKKPGKPDLNDMFRGIFK</sequence>
<feature type="compositionally biased region" description="Basic and acidic residues" evidence="1">
    <location>
        <begin position="78"/>
        <end position="88"/>
    </location>
</feature>
<evidence type="ECO:0000256" key="1">
    <source>
        <dbReference type="SAM" id="MobiDB-lite"/>
    </source>
</evidence>
<evidence type="ECO:0000313" key="3">
    <source>
        <dbReference type="Proteomes" id="UP000483432"/>
    </source>
</evidence>
<proteinExistence type="predicted"/>